<evidence type="ECO:0000313" key="3">
    <source>
        <dbReference type="EMBL" id="KAK5697259.1"/>
    </source>
</evidence>
<feature type="compositionally biased region" description="Polar residues" evidence="1">
    <location>
        <begin position="167"/>
        <end position="177"/>
    </location>
</feature>
<evidence type="ECO:0000313" key="4">
    <source>
        <dbReference type="Proteomes" id="UP001310594"/>
    </source>
</evidence>
<evidence type="ECO:0000256" key="1">
    <source>
        <dbReference type="SAM" id="MobiDB-lite"/>
    </source>
</evidence>
<gene>
    <name evidence="3" type="ORF">LTR97_007395</name>
</gene>
<protein>
    <recommendedName>
        <fullName evidence="2">T6SS Phospholipase effector Tle1-like catalytic domain-containing protein</fullName>
    </recommendedName>
</protein>
<sequence length="820" mass="90829">METKSRSHGTYPLQFPPLPSPHLVNPVPSWSATNRSSVAYSDRTTGEIPSRPPSYPLQASPQQSLQHANGYFSLNAEIGGPVKARHEQAAQEPQKPSSPYPLQLPPSYRTPQRNSWIAAPAGTGETNLAYGDRWTHESQEVPDYYASPGPRSQSPLPGVASLPAASNGASRTSTTASEPVVRPSKRPVSYPFQAPLPLQLPQIVPTAPAQRSETTAFSSGRATKEVSKPRHSYPSQAPPPGYSSGVRPFSTVSRTSQSMTAFAANESPHQAPLPGFIQGDGSLSPTSEASVASSTSKSGNGVPRLPRNIRAVQDGKNTEVLGRTIVICLDGTGDKFDSDNSNIVHLVSCLKKSDPSQVTYYQSGIGTYDGGGLSNGANAALDMAIGSGLGVHIRDAYHFLMQTYKENDRICLFGFSRGAYTARCLAGMIHKVGLLPAHNIQQIPFAYQYYKDDTEQGWDMSGDFKRTFCMDVSVHFIGVFDSVASVGFIPRTLPLSSTPWNKATYFRHAMALDERRAKFKVKQFETKDSTSSDSQWETVAEVHENTLKGQPSRRFDPYLGIDKPKPDISEKAADGKPIGGNLYLMNKRRQEHLKKTDVLEVWFTGAHADIGGGAVKNEERHKLAQIPLRWMLRQCFECNTGIIFKVHRLAEEGLDVHTLWPTYTSLGVPLMGPSPSMMEKHEEGKIAPITRRSSVLKAVDEDDPQGLHDVVLWKDERRGKMHEDWVPEHVEDYFDCISRINDQLVDAKGWWILEILPLKVRVQLKDSEEWVKKLSMNLGRYRAASESHPNLHWTVQQRVEAMGYQMHIRLDRHASWNVVA</sequence>
<feature type="compositionally biased region" description="Polar residues" evidence="1">
    <location>
        <begin position="250"/>
        <end position="260"/>
    </location>
</feature>
<feature type="region of interest" description="Disordered" evidence="1">
    <location>
        <begin position="1"/>
        <end position="188"/>
    </location>
</feature>
<feature type="compositionally biased region" description="Polar residues" evidence="1">
    <location>
        <begin position="28"/>
        <end position="43"/>
    </location>
</feature>
<organism evidence="3 4">
    <name type="scientific">Elasticomyces elasticus</name>
    <dbReference type="NCBI Taxonomy" id="574655"/>
    <lineage>
        <taxon>Eukaryota</taxon>
        <taxon>Fungi</taxon>
        <taxon>Dikarya</taxon>
        <taxon>Ascomycota</taxon>
        <taxon>Pezizomycotina</taxon>
        <taxon>Dothideomycetes</taxon>
        <taxon>Dothideomycetidae</taxon>
        <taxon>Mycosphaerellales</taxon>
        <taxon>Teratosphaeriaceae</taxon>
        <taxon>Elasticomyces</taxon>
    </lineage>
</organism>
<feature type="region of interest" description="Disordered" evidence="1">
    <location>
        <begin position="201"/>
        <end position="310"/>
    </location>
</feature>
<dbReference type="Pfam" id="PF09994">
    <property type="entry name" value="T6SS_Tle1-like_cat"/>
    <property type="match status" value="1"/>
</dbReference>
<dbReference type="SUPFAM" id="SSF53474">
    <property type="entry name" value="alpha/beta-Hydrolases"/>
    <property type="match status" value="1"/>
</dbReference>
<dbReference type="InterPro" id="IPR029058">
    <property type="entry name" value="AB_hydrolase_fold"/>
</dbReference>
<feature type="compositionally biased region" description="Low complexity" evidence="1">
    <location>
        <begin position="282"/>
        <end position="298"/>
    </location>
</feature>
<dbReference type="EMBL" id="JAVRQU010000011">
    <property type="protein sequence ID" value="KAK5697259.1"/>
    <property type="molecule type" value="Genomic_DNA"/>
</dbReference>
<accession>A0AAN7W968</accession>
<feature type="domain" description="T6SS Phospholipase effector Tle1-like catalytic" evidence="2">
    <location>
        <begin position="323"/>
        <end position="634"/>
    </location>
</feature>
<evidence type="ECO:0000259" key="2">
    <source>
        <dbReference type="Pfam" id="PF09994"/>
    </source>
</evidence>
<reference evidence="3" key="1">
    <citation type="submission" date="2023-08" db="EMBL/GenBank/DDBJ databases">
        <title>Black Yeasts Isolated from many extreme environments.</title>
        <authorList>
            <person name="Coleine C."/>
            <person name="Stajich J.E."/>
            <person name="Selbmann L."/>
        </authorList>
    </citation>
    <scope>NUCLEOTIDE SEQUENCE</scope>
    <source>
        <strain evidence="3">CCFEE 5810</strain>
    </source>
</reference>
<comment type="caution">
    <text evidence="3">The sequence shown here is derived from an EMBL/GenBank/DDBJ whole genome shotgun (WGS) entry which is preliminary data.</text>
</comment>
<dbReference type="PANTHER" id="PTHR33840:SF1">
    <property type="entry name" value="TLE1 PHOSPHOLIPASE DOMAIN-CONTAINING PROTEIN"/>
    <property type="match status" value="1"/>
</dbReference>
<feature type="compositionally biased region" description="Polar residues" evidence="1">
    <location>
        <begin position="57"/>
        <end position="67"/>
    </location>
</feature>
<dbReference type="PANTHER" id="PTHR33840">
    <property type="match status" value="1"/>
</dbReference>
<dbReference type="InterPro" id="IPR018712">
    <property type="entry name" value="Tle1-like_cat"/>
</dbReference>
<dbReference type="Proteomes" id="UP001310594">
    <property type="component" value="Unassembled WGS sequence"/>
</dbReference>
<name>A0AAN7W968_9PEZI</name>
<feature type="compositionally biased region" description="Polar residues" evidence="1">
    <location>
        <begin position="209"/>
        <end position="221"/>
    </location>
</feature>
<proteinExistence type="predicted"/>
<dbReference type="AlphaFoldDB" id="A0AAN7W968"/>